<dbReference type="RefSeq" id="WP_174655198.1">
    <property type="nucleotide sequence ID" value="NZ_BEDT01000005.1"/>
</dbReference>
<reference evidence="2" key="1">
    <citation type="submission" date="2017-08" db="EMBL/GenBank/DDBJ databases">
        <title>Draft genome sequence of Lactococcus sp. strain Rs-Y01, isolated from the gut of the lower termite Reticulitermes speratus.</title>
        <authorList>
            <person name="Ohkuma M."/>
            <person name="Yuki M."/>
        </authorList>
    </citation>
    <scope>NUCLEOTIDE SEQUENCE [LARGE SCALE GENOMIC DNA]</scope>
    <source>
        <strain evidence="2">Rs-Y01</strain>
    </source>
</reference>
<organism evidence="1 2">
    <name type="scientific">Pseudolactococcus reticulitermitis</name>
    <dbReference type="NCBI Taxonomy" id="2025039"/>
    <lineage>
        <taxon>Bacteria</taxon>
        <taxon>Bacillati</taxon>
        <taxon>Bacillota</taxon>
        <taxon>Bacilli</taxon>
        <taxon>Lactobacillales</taxon>
        <taxon>Streptococcaceae</taxon>
        <taxon>Pseudolactococcus</taxon>
    </lineage>
</organism>
<sequence>MVTDKQLKELNELVYGVDHNYIEKGKPFVDVDEGFERKIGNQKFQVISTSNNDKSGTIILHEPQPNGGYKDVPYTVKPNDGFSGMAVAPINNGVVDYGNVTVIAAATNPTSPNDLGGAAAAVPGLSLQYDTAEQYLLKLMKEHPDWQINQLSGYSQSAYMLKIGAKYHIPTTVFHGWFNYNTLSKEERDYMNAHMAQYINYRAHEEEVGGKLVVSHDAKNTAGSVYYIGNANSHLLTSFKFDKDGNIKFNIEDSKGEDKISNLQGSIAKSSGGKKIALRTELIATISEHAKDLAQGYESAIKAELEKAELEIKTIVQEINQGAYEIQNYLQGWEVDKLIQNYQESDFWDDGLESSIKQEVKKYKNSLYDFSDTLTVVSRRIADYDSQEGARLFKQDITARGKVR</sequence>
<name>A0A224XF52_9LACT</name>
<evidence type="ECO:0000313" key="1">
    <source>
        <dbReference type="EMBL" id="GAX48255.1"/>
    </source>
</evidence>
<accession>A0A224XF52</accession>
<keyword evidence="2" id="KW-1185">Reference proteome</keyword>
<protein>
    <submittedName>
        <fullName evidence="1">Uncharacterized protein</fullName>
    </submittedName>
</protein>
<proteinExistence type="predicted"/>
<gene>
    <name evidence="1" type="ORF">RsY01_1870</name>
</gene>
<dbReference type="AlphaFoldDB" id="A0A224XF52"/>
<dbReference type="EMBL" id="BEDT01000005">
    <property type="protein sequence ID" value="GAX48255.1"/>
    <property type="molecule type" value="Genomic_DNA"/>
</dbReference>
<comment type="caution">
    <text evidence="1">The sequence shown here is derived from an EMBL/GenBank/DDBJ whole genome shotgun (WGS) entry which is preliminary data.</text>
</comment>
<evidence type="ECO:0000313" key="2">
    <source>
        <dbReference type="Proteomes" id="UP000218689"/>
    </source>
</evidence>
<dbReference type="Proteomes" id="UP000218689">
    <property type="component" value="Unassembled WGS sequence"/>
</dbReference>